<proteinExistence type="predicted"/>
<keyword evidence="3" id="KW-1185">Reference proteome</keyword>
<dbReference type="Proteomes" id="UP001500503">
    <property type="component" value="Unassembled WGS sequence"/>
</dbReference>
<evidence type="ECO:0000313" key="3">
    <source>
        <dbReference type="Proteomes" id="UP001500503"/>
    </source>
</evidence>
<accession>A0ABP8QHI1</accession>
<feature type="region of interest" description="Disordered" evidence="1">
    <location>
        <begin position="1"/>
        <end position="22"/>
    </location>
</feature>
<organism evidence="2 3">
    <name type="scientific">Actinoallomurus oryzae</name>
    <dbReference type="NCBI Taxonomy" id="502180"/>
    <lineage>
        <taxon>Bacteria</taxon>
        <taxon>Bacillati</taxon>
        <taxon>Actinomycetota</taxon>
        <taxon>Actinomycetes</taxon>
        <taxon>Streptosporangiales</taxon>
        <taxon>Thermomonosporaceae</taxon>
        <taxon>Actinoallomurus</taxon>
    </lineage>
</organism>
<gene>
    <name evidence="2" type="ORF">GCM10023191_056460</name>
</gene>
<comment type="caution">
    <text evidence="2">The sequence shown here is derived from an EMBL/GenBank/DDBJ whole genome shotgun (WGS) entry which is preliminary data.</text>
</comment>
<dbReference type="EMBL" id="BAABHF010000034">
    <property type="protein sequence ID" value="GAA4503536.1"/>
    <property type="molecule type" value="Genomic_DNA"/>
</dbReference>
<reference evidence="3" key="1">
    <citation type="journal article" date="2019" name="Int. J. Syst. Evol. Microbiol.">
        <title>The Global Catalogue of Microorganisms (GCM) 10K type strain sequencing project: providing services to taxonomists for standard genome sequencing and annotation.</title>
        <authorList>
            <consortium name="The Broad Institute Genomics Platform"/>
            <consortium name="The Broad Institute Genome Sequencing Center for Infectious Disease"/>
            <person name="Wu L."/>
            <person name="Ma J."/>
        </authorList>
    </citation>
    <scope>NUCLEOTIDE SEQUENCE [LARGE SCALE GENOMIC DNA]</scope>
    <source>
        <strain evidence="3">JCM 17933</strain>
    </source>
</reference>
<feature type="compositionally biased region" description="Polar residues" evidence="1">
    <location>
        <begin position="8"/>
        <end position="19"/>
    </location>
</feature>
<evidence type="ECO:0000256" key="1">
    <source>
        <dbReference type="SAM" id="MobiDB-lite"/>
    </source>
</evidence>
<name>A0ABP8QHI1_9ACTN</name>
<sequence length="80" mass="8672">MSWPRARSASSTECQYQPTSPAPWIKTNVATVSPPAAAIPDQSPATLWMRLTVGDGTDIPAVRRPERRVTPVVAEPDRCA</sequence>
<evidence type="ECO:0000313" key="2">
    <source>
        <dbReference type="EMBL" id="GAA4503536.1"/>
    </source>
</evidence>
<protein>
    <submittedName>
        <fullName evidence="2">Uncharacterized protein</fullName>
    </submittedName>
</protein>